<evidence type="ECO:0000313" key="2">
    <source>
        <dbReference type="EMBL" id="QQS98452.1"/>
    </source>
</evidence>
<dbReference type="EMBL" id="CP068052">
    <property type="protein sequence ID" value="QQS98452.1"/>
    <property type="molecule type" value="Genomic_DNA"/>
</dbReference>
<geneLocation type="plasmid" evidence="2 3">
    <name>unnamed</name>
</geneLocation>
<dbReference type="GO" id="GO:0003677">
    <property type="term" value="F:DNA binding"/>
    <property type="evidence" value="ECO:0007669"/>
    <property type="project" value="InterPro"/>
</dbReference>
<dbReference type="InterPro" id="IPR000551">
    <property type="entry name" value="MerR-type_HTH_dom"/>
</dbReference>
<organism evidence="2 3">
    <name type="scientific">Peribacillus psychrosaccharolyticus</name>
    <name type="common">Bacillus psychrosaccharolyticus</name>
    <dbReference type="NCBI Taxonomy" id="1407"/>
    <lineage>
        <taxon>Bacteria</taxon>
        <taxon>Bacillati</taxon>
        <taxon>Bacillota</taxon>
        <taxon>Bacilli</taxon>
        <taxon>Bacillales</taxon>
        <taxon>Bacillaceae</taxon>
        <taxon>Peribacillus</taxon>
    </lineage>
</organism>
<dbReference type="InterPro" id="IPR009061">
    <property type="entry name" value="DNA-bd_dom_put_sf"/>
</dbReference>
<dbReference type="Proteomes" id="UP000595254">
    <property type="component" value="Plasmid unnamed"/>
</dbReference>
<keyword evidence="3" id="KW-1185">Reference proteome</keyword>
<accession>A0A974RYJ7</accession>
<evidence type="ECO:0000259" key="1">
    <source>
        <dbReference type="Pfam" id="PF13411"/>
    </source>
</evidence>
<evidence type="ECO:0000313" key="3">
    <source>
        <dbReference type="Proteomes" id="UP000595254"/>
    </source>
</evidence>
<protein>
    <submittedName>
        <fullName evidence="2">MerR family transcriptional regulator</fullName>
    </submittedName>
</protein>
<gene>
    <name evidence="2" type="ORF">I6J18_00140</name>
</gene>
<proteinExistence type="predicted"/>
<sequence>MHDSENIPSENLDENLEDILLTVKEAAKYVDESPGVIRNWMRELKTHIPTIQGDNGYHYFGRPALERLLLIRQLNREQNYSIKQIEFHFATGGKILNSEPTPEASELILKDLQVIKDQLEHQKKFNETLVHQLKKQQYHIDYQQKYITDSLTKRDEQLLLAFRETQQPKVEVAAAVHPVKKRFFSKLFSKGKK</sequence>
<name>A0A974RYJ7_PERPY</name>
<dbReference type="RefSeq" id="WP_040375727.1">
    <property type="nucleotide sequence ID" value="NZ_CP068052.1"/>
</dbReference>
<dbReference type="KEGG" id="ppsr:I6J18_00140"/>
<dbReference type="SUPFAM" id="SSF46955">
    <property type="entry name" value="Putative DNA-binding domain"/>
    <property type="match status" value="1"/>
</dbReference>
<dbReference type="AlphaFoldDB" id="A0A974RYJ7"/>
<reference evidence="2 3" key="1">
    <citation type="submission" date="2021-01" db="EMBL/GenBank/DDBJ databases">
        <title>FDA dAtabase for Regulatory Grade micrObial Sequences (FDA-ARGOS): Supporting development and validation of Infectious Disease Dx tests.</title>
        <authorList>
            <person name="Nelson B."/>
            <person name="Plummer A."/>
            <person name="Tallon L."/>
            <person name="Sadzewicz L."/>
            <person name="Zhao X."/>
            <person name="Boylan J."/>
            <person name="Ott S."/>
            <person name="Bowen H."/>
            <person name="Vavikolanu K."/>
            <person name="Mehta A."/>
            <person name="Aluvathingal J."/>
            <person name="Nadendla S."/>
            <person name="Myers T."/>
            <person name="Yan Y."/>
            <person name="Sichtig H."/>
        </authorList>
    </citation>
    <scope>NUCLEOTIDE SEQUENCE [LARGE SCALE GENOMIC DNA]</scope>
    <source>
        <strain evidence="2 3">FDAARGOS_1161</strain>
        <plasmid evidence="2 3">unnamed</plasmid>
    </source>
</reference>
<dbReference type="Gene3D" id="1.10.1660.10">
    <property type="match status" value="1"/>
</dbReference>
<feature type="domain" description="HTH merR-type" evidence="1">
    <location>
        <begin position="22"/>
        <end position="85"/>
    </location>
</feature>
<dbReference type="GO" id="GO:0006355">
    <property type="term" value="P:regulation of DNA-templated transcription"/>
    <property type="evidence" value="ECO:0007669"/>
    <property type="project" value="InterPro"/>
</dbReference>
<keyword evidence="2" id="KW-0614">Plasmid</keyword>
<dbReference type="Pfam" id="PF13411">
    <property type="entry name" value="MerR_1"/>
    <property type="match status" value="1"/>
</dbReference>